<sequence length="205" mass="23932">MAEYTENHLAHSLILDPSDTHYAKYDIFIPDELKEFQPHHEKGPPSMPVPLRNYINSFNKNNDKDIRQQLFTPQSFDEEYDHSMSYDYDWVQFLVYQLLREYEVGALKNHHSEEWDETVSSCSSKRKNKDRSIGVVLARYIEPLERKKVGSKCDRIFSKESRGHNKIVEYGVSESGKCYDGDAATKRFEERSINGSLRDNQGARS</sequence>
<organism evidence="1 2">
    <name type="scientific">Mucor saturninus</name>
    <dbReference type="NCBI Taxonomy" id="64648"/>
    <lineage>
        <taxon>Eukaryota</taxon>
        <taxon>Fungi</taxon>
        <taxon>Fungi incertae sedis</taxon>
        <taxon>Mucoromycota</taxon>
        <taxon>Mucoromycotina</taxon>
        <taxon>Mucoromycetes</taxon>
        <taxon>Mucorales</taxon>
        <taxon>Mucorineae</taxon>
        <taxon>Mucoraceae</taxon>
        <taxon>Mucor</taxon>
    </lineage>
</organism>
<feature type="non-terminal residue" evidence="1">
    <location>
        <position position="1"/>
    </location>
</feature>
<keyword evidence="2" id="KW-1185">Reference proteome</keyword>
<reference evidence="1" key="1">
    <citation type="submission" date="2020-12" db="EMBL/GenBank/DDBJ databases">
        <title>Metabolic potential, ecology and presence of endohyphal bacteria is reflected in genomic diversity of Mucoromycotina.</title>
        <authorList>
            <person name="Muszewska A."/>
            <person name="Okrasinska A."/>
            <person name="Steczkiewicz K."/>
            <person name="Drgas O."/>
            <person name="Orlowska M."/>
            <person name="Perlinska-Lenart U."/>
            <person name="Aleksandrzak-Piekarczyk T."/>
            <person name="Szatraj K."/>
            <person name="Zielenkiewicz U."/>
            <person name="Pilsyk S."/>
            <person name="Malc E."/>
            <person name="Mieczkowski P."/>
            <person name="Kruszewska J.S."/>
            <person name="Biernat P."/>
            <person name="Pawlowska J."/>
        </authorList>
    </citation>
    <scope>NUCLEOTIDE SEQUENCE</scope>
    <source>
        <strain evidence="1">WA0000017839</strain>
    </source>
</reference>
<proteinExistence type="predicted"/>
<dbReference type="Proteomes" id="UP000603453">
    <property type="component" value="Unassembled WGS sequence"/>
</dbReference>
<dbReference type="OrthoDB" id="2385582at2759"/>
<comment type="caution">
    <text evidence="1">The sequence shown here is derived from an EMBL/GenBank/DDBJ whole genome shotgun (WGS) entry which is preliminary data.</text>
</comment>
<name>A0A8H7V9W8_9FUNG</name>
<dbReference type="AlphaFoldDB" id="A0A8H7V9W8"/>
<dbReference type="EMBL" id="JAEPRD010000010">
    <property type="protein sequence ID" value="KAG2210937.1"/>
    <property type="molecule type" value="Genomic_DNA"/>
</dbReference>
<evidence type="ECO:0000313" key="2">
    <source>
        <dbReference type="Proteomes" id="UP000603453"/>
    </source>
</evidence>
<protein>
    <submittedName>
        <fullName evidence="1">Uncharacterized protein</fullName>
    </submittedName>
</protein>
<evidence type="ECO:0000313" key="1">
    <source>
        <dbReference type="EMBL" id="KAG2210937.1"/>
    </source>
</evidence>
<gene>
    <name evidence="1" type="ORF">INT47_000094</name>
</gene>
<accession>A0A8H7V9W8</accession>